<dbReference type="InterPro" id="IPR018668">
    <property type="entry name" value="DNA-binding_VF530-like"/>
</dbReference>
<proteinExistence type="predicted"/>
<evidence type="ECO:0000256" key="1">
    <source>
        <dbReference type="SAM" id="MobiDB-lite"/>
    </source>
</evidence>
<dbReference type="AlphaFoldDB" id="A0A972F5W6"/>
<dbReference type="RefSeq" id="WP_168986781.1">
    <property type="nucleotide sequence ID" value="NZ_CAWPHM010000022.1"/>
</dbReference>
<evidence type="ECO:0000313" key="2">
    <source>
        <dbReference type="EMBL" id="NMG01991.1"/>
    </source>
</evidence>
<dbReference type="Gene3D" id="1.10.720.30">
    <property type="entry name" value="SAP domain"/>
    <property type="match status" value="1"/>
</dbReference>
<dbReference type="Proteomes" id="UP000599523">
    <property type="component" value="Unassembled WGS sequence"/>
</dbReference>
<dbReference type="GO" id="GO:0003677">
    <property type="term" value="F:DNA binding"/>
    <property type="evidence" value="ECO:0007669"/>
    <property type="project" value="UniProtKB-KW"/>
</dbReference>
<organism evidence="2 3">
    <name type="scientific">Azoarcus taiwanensis</name>
    <dbReference type="NCBI Taxonomy" id="666964"/>
    <lineage>
        <taxon>Bacteria</taxon>
        <taxon>Pseudomonadati</taxon>
        <taxon>Pseudomonadota</taxon>
        <taxon>Betaproteobacteria</taxon>
        <taxon>Rhodocyclales</taxon>
        <taxon>Zoogloeaceae</taxon>
        <taxon>Azoarcus</taxon>
    </lineage>
</organism>
<dbReference type="EMBL" id="WTVM01000011">
    <property type="protein sequence ID" value="NMG01991.1"/>
    <property type="molecule type" value="Genomic_DNA"/>
</dbReference>
<evidence type="ECO:0000313" key="3">
    <source>
        <dbReference type="Proteomes" id="UP000599523"/>
    </source>
</evidence>
<feature type="region of interest" description="Disordered" evidence="1">
    <location>
        <begin position="71"/>
        <end position="98"/>
    </location>
</feature>
<dbReference type="InterPro" id="IPR036361">
    <property type="entry name" value="SAP_dom_sf"/>
</dbReference>
<sequence>MSTPQPNNPLHGLTLERILNDLVTRLGWAELGRRVRIRCFTYEPSISSSLKFLRRTPWAREQVEALYLETVDTDEEGAPASRRKEGARQAGRLAANEP</sequence>
<reference evidence="2" key="1">
    <citation type="submission" date="2019-12" db="EMBL/GenBank/DDBJ databases">
        <title>Comparative genomics gives insights into the taxonomy of the Azoarcus-Aromatoleum group and reveals separate origins of nif in the plant-associated Azoarcus and non-plant-associated Aromatoleum sub-groups.</title>
        <authorList>
            <person name="Lafos M."/>
            <person name="Maluk M."/>
            <person name="Batista M."/>
            <person name="Junghare M."/>
            <person name="Carmona M."/>
            <person name="Faoro H."/>
            <person name="Cruz L.M."/>
            <person name="Battistoni F."/>
            <person name="De Souza E."/>
            <person name="Pedrosa F."/>
            <person name="Chen W.-M."/>
            <person name="Poole P.S."/>
            <person name="Dixon R.A."/>
            <person name="James E.K."/>
        </authorList>
    </citation>
    <scope>NUCLEOTIDE SEQUENCE</scope>
    <source>
        <strain evidence="2">NSC3</strain>
    </source>
</reference>
<keyword evidence="3" id="KW-1185">Reference proteome</keyword>
<dbReference type="Pfam" id="PF09905">
    <property type="entry name" value="VF530"/>
    <property type="match status" value="1"/>
</dbReference>
<gene>
    <name evidence="2" type="ORF">GPA21_03260</name>
</gene>
<keyword evidence="2" id="KW-0238">DNA-binding</keyword>
<comment type="caution">
    <text evidence="2">The sequence shown here is derived from an EMBL/GenBank/DDBJ whole genome shotgun (WGS) entry which is preliminary data.</text>
</comment>
<protein>
    <submittedName>
        <fullName evidence="2">DNA-binding protein VF530</fullName>
    </submittedName>
</protein>
<name>A0A972F5W6_9RHOO</name>
<accession>A0A972F5W6</accession>